<name>A0AAW1M509_SAPOF</name>
<evidence type="ECO:0000313" key="2">
    <source>
        <dbReference type="EMBL" id="KAK9740758.1"/>
    </source>
</evidence>
<accession>A0AAW1M509</accession>
<feature type="domain" description="Reverse transcriptase" evidence="1">
    <location>
        <begin position="28"/>
        <end position="261"/>
    </location>
</feature>
<dbReference type="InterPro" id="IPR000477">
    <property type="entry name" value="RT_dom"/>
</dbReference>
<keyword evidence="3" id="KW-1185">Reference proteome</keyword>
<evidence type="ECO:0000259" key="1">
    <source>
        <dbReference type="PROSITE" id="PS50878"/>
    </source>
</evidence>
<dbReference type="AlphaFoldDB" id="A0AAW1M509"/>
<organism evidence="2 3">
    <name type="scientific">Saponaria officinalis</name>
    <name type="common">Common soapwort</name>
    <name type="synonym">Lychnis saponaria</name>
    <dbReference type="NCBI Taxonomy" id="3572"/>
    <lineage>
        <taxon>Eukaryota</taxon>
        <taxon>Viridiplantae</taxon>
        <taxon>Streptophyta</taxon>
        <taxon>Embryophyta</taxon>
        <taxon>Tracheophyta</taxon>
        <taxon>Spermatophyta</taxon>
        <taxon>Magnoliopsida</taxon>
        <taxon>eudicotyledons</taxon>
        <taxon>Gunneridae</taxon>
        <taxon>Pentapetalae</taxon>
        <taxon>Caryophyllales</taxon>
        <taxon>Caryophyllaceae</taxon>
        <taxon>Caryophylleae</taxon>
        <taxon>Saponaria</taxon>
    </lineage>
</organism>
<gene>
    <name evidence="2" type="ORF">RND81_03G058100</name>
</gene>
<dbReference type="PANTHER" id="PTHR48462">
    <property type="entry name" value="PROTEIN, PUTATIVE-RELATED"/>
    <property type="match status" value="1"/>
</dbReference>
<evidence type="ECO:0000313" key="3">
    <source>
        <dbReference type="Proteomes" id="UP001443914"/>
    </source>
</evidence>
<comment type="caution">
    <text evidence="2">The sequence shown here is derived from an EMBL/GenBank/DDBJ whole genome shotgun (WGS) entry which is preliminary data.</text>
</comment>
<reference evidence="2" key="1">
    <citation type="submission" date="2024-03" db="EMBL/GenBank/DDBJ databases">
        <title>WGS assembly of Saponaria officinalis var. Norfolk2.</title>
        <authorList>
            <person name="Jenkins J."/>
            <person name="Shu S."/>
            <person name="Grimwood J."/>
            <person name="Barry K."/>
            <person name="Goodstein D."/>
            <person name="Schmutz J."/>
            <person name="Leebens-Mack J."/>
            <person name="Osbourn A."/>
        </authorList>
    </citation>
    <scope>NUCLEOTIDE SEQUENCE [LARGE SCALE GENOMIC DNA]</scope>
    <source>
        <strain evidence="2">JIC</strain>
    </source>
</reference>
<dbReference type="PROSITE" id="PS50878">
    <property type="entry name" value="RT_POL"/>
    <property type="match status" value="1"/>
</dbReference>
<dbReference type="EMBL" id="JBDFQZ010000003">
    <property type="protein sequence ID" value="KAK9740758.1"/>
    <property type="molecule type" value="Genomic_DNA"/>
</dbReference>
<proteinExistence type="predicted"/>
<dbReference type="PANTHER" id="PTHR48462:SF1">
    <property type="entry name" value="PROTEIN, PUTATIVE-RELATED"/>
    <property type="match status" value="1"/>
</dbReference>
<dbReference type="Proteomes" id="UP001443914">
    <property type="component" value="Unassembled WGS sequence"/>
</dbReference>
<dbReference type="Pfam" id="PF00078">
    <property type="entry name" value="RVT_1"/>
    <property type="match status" value="1"/>
</dbReference>
<protein>
    <recommendedName>
        <fullName evidence="1">Reverse transcriptase domain-containing protein</fullName>
    </recommendedName>
</protein>
<sequence>MDCLGGAAVAISDDLLASITRVVNLFLEGRCPLVLGEYIASAPLTPLVKPGGGVRPIAVGTIWRRLVSKVGACLVGPTLASYFAGLQFGVGVSGGGEAILHALNRLVEARGGDVGLSMLLVDFRNAFNLVDRTTMLQEVRRRCPTLSRWVEFCYSSPARLYYGEHCLRSCQGVQQGDPLGPLLFALVLQPLVCKIRDSFDLTLQAWYLDDGTIVGDTLEVGRVLDLIMADGPGFGLHLNVAKTELFWPTEDPRSRLPGIFPTSIARPLSGVSVLGGPVSTSPVFGSELVERRVTRTVELMDLVARIEDPQCELLLLRACTGLSKLYFSLRTCSPDVFGSAHLRFDAALRSRLERIVTASGPGFGEWQWRLATFPFHLGGLGVYAAGDVLHYAFLASRLQTADLQDRLMRPSGIIDPGPSFADAVRVFTETTGSDFLSDSREIAAPKLMKKLADIYFAKVAASSESVFSLTPRQVALWKSQQGAHSSDWLRAVPISGLGQVMNRRTYRCVLGYRLGVPLFTVSRPCSAFSRVFAEDVFGDHAVSCAGTVGVKHRHNLVRDTLSDICYRSGLSTGKEVDIGLVDEHGGSLRPADLLLYSWDRGRDVCVDLTGSSPLTQTGMADFVSGRVVADDAQRKCAKYRDRCEAAGYGFLSFSFSSLGELSSDAVALLKRIQKFSVSQDAGARNAAYIFTRLSFAVAKGVGAQLVSRLPTNFM</sequence>